<evidence type="ECO:0000313" key="2">
    <source>
        <dbReference type="EMBL" id="SDF89964.1"/>
    </source>
</evidence>
<keyword evidence="3" id="KW-1185">Reference proteome</keyword>
<name>A0A1G7PUP5_9BACT</name>
<feature type="signal peptide" evidence="1">
    <location>
        <begin position="1"/>
        <end position="19"/>
    </location>
</feature>
<feature type="chain" id="PRO_5009242297" evidence="1">
    <location>
        <begin position="20"/>
        <end position="631"/>
    </location>
</feature>
<evidence type="ECO:0000256" key="1">
    <source>
        <dbReference type="SAM" id="SignalP"/>
    </source>
</evidence>
<protein>
    <submittedName>
        <fullName evidence="2">Uncharacterized protein</fullName>
    </submittedName>
</protein>
<organism evidence="2 3">
    <name type="scientific">Terriglobus roseus</name>
    <dbReference type="NCBI Taxonomy" id="392734"/>
    <lineage>
        <taxon>Bacteria</taxon>
        <taxon>Pseudomonadati</taxon>
        <taxon>Acidobacteriota</taxon>
        <taxon>Terriglobia</taxon>
        <taxon>Terriglobales</taxon>
        <taxon>Acidobacteriaceae</taxon>
        <taxon>Terriglobus</taxon>
    </lineage>
</organism>
<reference evidence="2 3" key="1">
    <citation type="submission" date="2016-10" db="EMBL/GenBank/DDBJ databases">
        <authorList>
            <person name="de Groot N.N."/>
        </authorList>
    </citation>
    <scope>NUCLEOTIDE SEQUENCE [LARGE SCALE GENOMIC DNA]</scope>
    <source>
        <strain evidence="2 3">GAS232</strain>
    </source>
</reference>
<accession>A0A1G7PUP5</accession>
<sequence length="631" mass="69799">MRFTLTAALFCTIGITAAAQTVPMPEVTLEPHDGKTHFYLGEPIRLDVVYRNNSGTPMMLNGTDYGDLSDKVSITPAEGWIQWRGQSGHDYASVQTLTSHAERVPIRVNDGYVFRKPGHYTIRVTADRVSGGTMGKSTTIPPTLTNGVEIDVDEMPKGMEADIVRQVQNEVANAPAGVMGQRIRQAAFARLAALQGDDALTEKVRLIVAEDEDFRSFMPVAMATTSNLPHQLELLQAAWRNPANPPRWDEPSAMDETRRLIANLPLQGWQMVVMPRKPTEAEQQLIAAHNRDMEDLLTSMPQRTGESRTTGAYYLLEFPGLTEAEKQQAHEYAVEEFPHMNNIMQGMLLQTAHPPLRDPRLIPALKATLDKTPADREPVIAALELTAGDEQKQILVHAICAPGYPLQLTSLAAWHGDRLQEVDTCLAEQLKSSPGNRGALWNAKAVLAARYATPPILPQIKAGWNANAQDGTMIAVLMRMAPAEAVTMLDHTTNPNSLPFYPAETIYNALHQPYPPQVLAWLRQHLTATSVMGEQRSLAYQLANHGEATDEALIEKRLTDLRKAWAPRASEVEATRDWRTEAGEARATERDLMSSLHNATVWKLSPDKLRALAAGCMSKECRRAANAHIDH</sequence>
<keyword evidence="1" id="KW-0732">Signal</keyword>
<proteinExistence type="predicted"/>
<gene>
    <name evidence="2" type="ORF">SAMN05444167_3634</name>
</gene>
<evidence type="ECO:0000313" key="3">
    <source>
        <dbReference type="Proteomes" id="UP000182427"/>
    </source>
</evidence>
<dbReference type="EMBL" id="LT629690">
    <property type="protein sequence ID" value="SDF89964.1"/>
    <property type="molecule type" value="Genomic_DNA"/>
</dbReference>
<dbReference type="RefSeq" id="WP_083346395.1">
    <property type="nucleotide sequence ID" value="NZ_LT629690.1"/>
</dbReference>
<dbReference type="Proteomes" id="UP000182427">
    <property type="component" value="Chromosome I"/>
</dbReference>
<dbReference type="AlphaFoldDB" id="A0A1G7PUP5"/>
<dbReference type="OrthoDB" id="9816777at2"/>